<reference evidence="1 2" key="2">
    <citation type="submission" date="2011-11" db="EMBL/GenBank/DDBJ databases">
        <authorList>
            <consortium name="US DOE Joint Genome Institute"/>
            <person name="Lucas S."/>
            <person name="Han J."/>
            <person name="Lapidus A."/>
            <person name="Cheng J.-F."/>
            <person name="Goodwin L."/>
            <person name="Pitluck S."/>
            <person name="Peters L."/>
            <person name="Ovchinnikova G."/>
            <person name="Zhang X."/>
            <person name="Detter J.C."/>
            <person name="Han C."/>
            <person name="Tapia R."/>
            <person name="Land M."/>
            <person name="Hauser L."/>
            <person name="Kyrpides N."/>
            <person name="Ivanova N."/>
            <person name="Pagani I."/>
            <person name="Vogl K."/>
            <person name="Liu Z."/>
            <person name="Overmann J."/>
            <person name="Frigaard N.-U."/>
            <person name="Bryant D."/>
            <person name="Woyke T."/>
        </authorList>
    </citation>
    <scope>NUCLEOTIDE SEQUENCE [LARGE SCALE GENOMIC DNA]</scope>
    <source>
        <strain evidence="1 2">970</strain>
    </source>
</reference>
<name>H8YYD7_9GAMM</name>
<dbReference type="Proteomes" id="UP000002964">
    <property type="component" value="Unassembled WGS sequence"/>
</dbReference>
<dbReference type="HOGENOM" id="CLU_2290403_0_0_6"/>
<dbReference type="EMBL" id="JH603168">
    <property type="protein sequence ID" value="EIC23463.1"/>
    <property type="molecule type" value="Genomic_DNA"/>
</dbReference>
<evidence type="ECO:0000313" key="1">
    <source>
        <dbReference type="EMBL" id="EIC23463.1"/>
    </source>
</evidence>
<keyword evidence="2" id="KW-1185">Reference proteome</keyword>
<reference evidence="2" key="1">
    <citation type="submission" date="2011-06" db="EMBL/GenBank/DDBJ databases">
        <authorList>
            <consortium name="US DOE Joint Genome Institute (JGI-PGF)"/>
            <person name="Lucas S."/>
            <person name="Han J."/>
            <person name="Lapidus A."/>
            <person name="Cheng J.-F."/>
            <person name="Goodwin L."/>
            <person name="Pitluck S."/>
            <person name="Peters L."/>
            <person name="Land M.L."/>
            <person name="Hauser L."/>
            <person name="Vogl K."/>
            <person name="Liu Z."/>
            <person name="Overmann J."/>
            <person name="Frigaard N.-U."/>
            <person name="Bryant D.A."/>
            <person name="Woyke T.J."/>
        </authorList>
    </citation>
    <scope>NUCLEOTIDE SEQUENCE [LARGE SCALE GENOMIC DNA]</scope>
    <source>
        <strain evidence="2">970</strain>
    </source>
</reference>
<organism evidence="1 2">
    <name type="scientific">Thiorhodovibrio frisius</name>
    <dbReference type="NCBI Taxonomy" id="631362"/>
    <lineage>
        <taxon>Bacteria</taxon>
        <taxon>Pseudomonadati</taxon>
        <taxon>Pseudomonadota</taxon>
        <taxon>Gammaproteobacteria</taxon>
        <taxon>Chromatiales</taxon>
        <taxon>Chromatiaceae</taxon>
        <taxon>Thiorhodovibrio</taxon>
    </lineage>
</organism>
<gene>
    <name evidence="1" type="ORF">Thi970DRAFT_01133</name>
</gene>
<accession>H8YYD7</accession>
<dbReference type="AlphaFoldDB" id="H8YYD7"/>
<proteinExistence type="predicted"/>
<protein>
    <submittedName>
        <fullName evidence="1">Uncharacterized protein</fullName>
    </submittedName>
</protein>
<evidence type="ECO:0000313" key="2">
    <source>
        <dbReference type="Proteomes" id="UP000002964"/>
    </source>
</evidence>
<dbReference type="RefSeq" id="WP_009147546.1">
    <property type="nucleotide sequence ID" value="NZ_CP121471.1"/>
</dbReference>
<dbReference type="OrthoDB" id="6112254at2"/>
<sequence>MPMVKTQEFASVLGDERITLFSSSQECRLITFRTRQNRRLEFFTHDIRLLAGVIPFLFVRRLNEEKCIDTWKMILPMSMRGAKAWWLSIIKSHCQLSPMCS</sequence>